<gene>
    <name evidence="15" type="ORF">HGM15179_017360</name>
</gene>
<accession>A0A8K1G0Z2</accession>
<evidence type="ECO:0000313" key="16">
    <source>
        <dbReference type="Proteomes" id="UP000796761"/>
    </source>
</evidence>
<dbReference type="EC" id="2.4.2.31" evidence="14"/>
<dbReference type="OrthoDB" id="423533at2759"/>
<keyword evidence="8 14" id="KW-0732">Signal</keyword>
<dbReference type="InterPro" id="IPR000768">
    <property type="entry name" value="ART"/>
</dbReference>
<evidence type="ECO:0000256" key="1">
    <source>
        <dbReference type="ARBA" id="ARBA00004613"/>
    </source>
</evidence>
<evidence type="ECO:0000256" key="3">
    <source>
        <dbReference type="ARBA" id="ARBA00022525"/>
    </source>
</evidence>
<feature type="signal peptide" evidence="14">
    <location>
        <begin position="1"/>
        <end position="20"/>
    </location>
</feature>
<dbReference type="Gene3D" id="3.90.176.10">
    <property type="entry name" value="Toxin ADP-ribosyltransferase, Chain A, domain 1"/>
    <property type="match status" value="1"/>
</dbReference>
<keyword evidence="11 14" id="KW-0520">NAD</keyword>
<evidence type="ECO:0000256" key="13">
    <source>
        <dbReference type="ARBA" id="ARBA00047597"/>
    </source>
</evidence>
<keyword evidence="7" id="KW-0548">Nucleotidyltransferase</keyword>
<evidence type="ECO:0000256" key="8">
    <source>
        <dbReference type="ARBA" id="ARBA00022729"/>
    </source>
</evidence>
<evidence type="ECO:0000313" key="15">
    <source>
        <dbReference type="EMBL" id="TRZ09750.1"/>
    </source>
</evidence>
<name>A0A8K1G0Z2_9PASS</name>
<keyword evidence="5 14" id="KW-0328">Glycosyltransferase</keyword>
<dbReference type="Pfam" id="PF01129">
    <property type="entry name" value="ART"/>
    <property type="match status" value="1"/>
</dbReference>
<dbReference type="GO" id="GO:0003950">
    <property type="term" value="F:NAD+ poly-ADP-ribosyltransferase activity"/>
    <property type="evidence" value="ECO:0007669"/>
    <property type="project" value="UniProtKB-ARBA"/>
</dbReference>
<dbReference type="GO" id="GO:0046677">
    <property type="term" value="P:response to antibiotic"/>
    <property type="evidence" value="ECO:0007669"/>
    <property type="project" value="UniProtKB-ARBA"/>
</dbReference>
<dbReference type="EMBL" id="SWJQ01001002">
    <property type="protein sequence ID" value="TRZ09750.1"/>
    <property type="molecule type" value="Genomic_DNA"/>
</dbReference>
<comment type="similarity">
    <text evidence="2 14">Belongs to the Arg-specific ADP-ribosyltransferase family.</text>
</comment>
<evidence type="ECO:0000256" key="4">
    <source>
        <dbReference type="ARBA" id="ARBA00022656"/>
    </source>
</evidence>
<dbReference type="SUPFAM" id="SSF56399">
    <property type="entry name" value="ADP-ribosylation"/>
    <property type="match status" value="1"/>
</dbReference>
<evidence type="ECO:0000256" key="7">
    <source>
        <dbReference type="ARBA" id="ARBA00022695"/>
    </source>
</evidence>
<evidence type="ECO:0000256" key="10">
    <source>
        <dbReference type="ARBA" id="ARBA00023026"/>
    </source>
</evidence>
<evidence type="ECO:0000256" key="9">
    <source>
        <dbReference type="ARBA" id="ARBA00022857"/>
    </source>
</evidence>
<organism evidence="15 16">
    <name type="scientific">Zosterops borbonicus</name>
    <dbReference type="NCBI Taxonomy" id="364589"/>
    <lineage>
        <taxon>Eukaryota</taxon>
        <taxon>Metazoa</taxon>
        <taxon>Chordata</taxon>
        <taxon>Craniata</taxon>
        <taxon>Vertebrata</taxon>
        <taxon>Euteleostomi</taxon>
        <taxon>Archelosauria</taxon>
        <taxon>Archosauria</taxon>
        <taxon>Dinosauria</taxon>
        <taxon>Saurischia</taxon>
        <taxon>Theropoda</taxon>
        <taxon>Coelurosauria</taxon>
        <taxon>Aves</taxon>
        <taxon>Neognathae</taxon>
        <taxon>Neoaves</taxon>
        <taxon>Telluraves</taxon>
        <taxon>Australaves</taxon>
        <taxon>Passeriformes</taxon>
        <taxon>Sylvioidea</taxon>
        <taxon>Zosteropidae</taxon>
        <taxon>Zosterops</taxon>
    </lineage>
</organism>
<dbReference type="FunFam" id="3.90.176.10:FF:000001">
    <property type="entry name" value="NAD(P)(+)--arginine ADP-ribosyltransferase"/>
    <property type="match status" value="1"/>
</dbReference>
<dbReference type="GO" id="GO:0106274">
    <property type="term" value="F:NAD+-protein-arginine ADP-ribosyltransferase activity"/>
    <property type="evidence" value="ECO:0007669"/>
    <property type="project" value="UniProtKB-EC"/>
</dbReference>
<keyword evidence="10" id="KW-0843">Virulence</keyword>
<evidence type="ECO:0000256" key="12">
    <source>
        <dbReference type="ARBA" id="ARBA00023157"/>
    </source>
</evidence>
<evidence type="ECO:0000256" key="14">
    <source>
        <dbReference type="RuleBase" id="RU361228"/>
    </source>
</evidence>
<evidence type="ECO:0000256" key="11">
    <source>
        <dbReference type="ARBA" id="ARBA00023027"/>
    </source>
</evidence>
<dbReference type="GO" id="GO:0016779">
    <property type="term" value="F:nucleotidyltransferase activity"/>
    <property type="evidence" value="ECO:0007669"/>
    <property type="project" value="UniProtKB-KW"/>
</dbReference>
<keyword evidence="3" id="KW-0964">Secreted</keyword>
<dbReference type="AlphaFoldDB" id="A0A8K1G0Z2"/>
<dbReference type="PANTHER" id="PTHR10339:SF25">
    <property type="entry name" value="SECRETED EXOENZYME S"/>
    <property type="match status" value="1"/>
</dbReference>
<evidence type="ECO:0000256" key="5">
    <source>
        <dbReference type="ARBA" id="ARBA00022676"/>
    </source>
</evidence>
<dbReference type="GO" id="GO:0044194">
    <property type="term" value="C:cytolytic granule"/>
    <property type="evidence" value="ECO:0007669"/>
    <property type="project" value="UniProtKB-ARBA"/>
</dbReference>
<keyword evidence="9 14" id="KW-0521">NADP</keyword>
<keyword evidence="4" id="KW-0800">Toxin</keyword>
<comment type="caution">
    <text evidence="15">The sequence shown here is derived from an EMBL/GenBank/DDBJ whole genome shotgun (WGS) entry which is preliminary data.</text>
</comment>
<sequence>MASPLAHTLALLAIVMATMAIKVTPRQISAHTGYGHAMTELSPALNHSEFQQNPLFAQVWVKAAAEWQRRGPPESPLSPEQATAIVAYTMKDMYKEFNNAVRMAGRSYQQYRDNFHFKTLHVLLTQALATLRDAQNGACQEILQKVCGVRFEAKRGDTLRFGEIASMSLNETTGNCSGKETLFQVYTCQGVDISFFSDNSQSWGVLIPPFETFEVTQVKETGDKAVIQLRSTRTCSFDDCEVQGGSVSIAPFNLGGFLLATTALAVVTGIL</sequence>
<protein>
    <recommendedName>
        <fullName evidence="14">NAD(P)(+)--arginine ADP-ribosyltransferase</fullName>
        <ecNumber evidence="14">2.4.2.31</ecNumber>
    </recommendedName>
    <alternativeName>
        <fullName evidence="14">Mono(ADP-ribosyl)transferase</fullName>
    </alternativeName>
</protein>
<keyword evidence="16" id="KW-1185">Reference proteome</keyword>
<proteinExistence type="inferred from homology"/>
<dbReference type="PRINTS" id="PR00970">
    <property type="entry name" value="RIBTRNSFRASE"/>
</dbReference>
<evidence type="ECO:0000256" key="2">
    <source>
        <dbReference type="ARBA" id="ARBA00009558"/>
    </source>
</evidence>
<comment type="catalytic activity">
    <reaction evidence="13 14">
        <text>L-arginyl-[protein] + NAD(+) = N(omega)-(ADP-D-ribosyl)-L-arginyl-[protein] + nicotinamide + H(+)</text>
        <dbReference type="Rhea" id="RHEA:19149"/>
        <dbReference type="Rhea" id="RHEA-COMP:10532"/>
        <dbReference type="Rhea" id="RHEA-COMP:15087"/>
        <dbReference type="ChEBI" id="CHEBI:15378"/>
        <dbReference type="ChEBI" id="CHEBI:17154"/>
        <dbReference type="ChEBI" id="CHEBI:29965"/>
        <dbReference type="ChEBI" id="CHEBI:57540"/>
        <dbReference type="ChEBI" id="CHEBI:142554"/>
        <dbReference type="EC" id="2.4.2.31"/>
    </reaction>
</comment>
<comment type="subcellular location">
    <subcellularLocation>
        <location evidence="1">Secreted</location>
    </subcellularLocation>
</comment>
<feature type="chain" id="PRO_5035489843" description="NAD(P)(+)--arginine ADP-ribosyltransferase" evidence="14">
    <location>
        <begin position="21"/>
        <end position="271"/>
    </location>
</feature>
<keyword evidence="12" id="KW-1015">Disulfide bond</keyword>
<reference evidence="15" key="1">
    <citation type="submission" date="2019-04" db="EMBL/GenBank/DDBJ databases">
        <title>Genome assembly of Zosterops borbonicus 15179.</title>
        <authorList>
            <person name="Leroy T."/>
            <person name="Anselmetti Y."/>
            <person name="Tilak M.-K."/>
            <person name="Nabholz B."/>
        </authorList>
    </citation>
    <scope>NUCLEOTIDE SEQUENCE</scope>
    <source>
        <strain evidence="15">HGM_15179</strain>
        <tissue evidence="15">Muscle</tissue>
    </source>
</reference>
<keyword evidence="6 14" id="KW-0808">Transferase</keyword>
<dbReference type="PROSITE" id="PS51996">
    <property type="entry name" value="TR_MART"/>
    <property type="match status" value="1"/>
</dbReference>
<dbReference type="InterPro" id="IPR050999">
    <property type="entry name" value="ADP-ribosyltransferase_ARG"/>
</dbReference>
<evidence type="ECO:0000256" key="6">
    <source>
        <dbReference type="ARBA" id="ARBA00022679"/>
    </source>
</evidence>
<dbReference type="GO" id="GO:0005615">
    <property type="term" value="C:extracellular space"/>
    <property type="evidence" value="ECO:0007669"/>
    <property type="project" value="UniProtKB-ARBA"/>
</dbReference>
<dbReference type="GO" id="GO:0090729">
    <property type="term" value="F:toxin activity"/>
    <property type="evidence" value="ECO:0007669"/>
    <property type="project" value="UniProtKB-KW"/>
</dbReference>
<dbReference type="Proteomes" id="UP000796761">
    <property type="component" value="Unassembled WGS sequence"/>
</dbReference>
<dbReference type="PANTHER" id="PTHR10339">
    <property type="entry name" value="ADP-RIBOSYLTRANSFERASE"/>
    <property type="match status" value="1"/>
</dbReference>